<protein>
    <submittedName>
        <fullName evidence="1">Uncharacterized protein</fullName>
    </submittedName>
</protein>
<dbReference type="Proteomes" id="UP000006695">
    <property type="component" value="Chromosome"/>
</dbReference>
<keyword evidence="2" id="KW-1185">Reference proteome</keyword>
<dbReference type="HOGENOM" id="CLU_705482_0_0_7"/>
<dbReference type="AlphaFoldDB" id="A5GES9"/>
<dbReference type="KEGG" id="gur:Gura_1741"/>
<reference evidence="1 2" key="1">
    <citation type="submission" date="2007-05" db="EMBL/GenBank/DDBJ databases">
        <title>Complete sequence of Geobacter uraniireducens Rf4.</title>
        <authorList>
            <consortium name="US DOE Joint Genome Institute"/>
            <person name="Copeland A."/>
            <person name="Lucas S."/>
            <person name="Lapidus A."/>
            <person name="Barry K."/>
            <person name="Detter J.C."/>
            <person name="Glavina del Rio T."/>
            <person name="Hammon N."/>
            <person name="Israni S."/>
            <person name="Dalin E."/>
            <person name="Tice H."/>
            <person name="Pitluck S."/>
            <person name="Chertkov O."/>
            <person name="Brettin T."/>
            <person name="Bruce D."/>
            <person name="Han C."/>
            <person name="Schmutz J."/>
            <person name="Larimer F."/>
            <person name="Land M."/>
            <person name="Hauser L."/>
            <person name="Kyrpides N."/>
            <person name="Mikhailova N."/>
            <person name="Shelobolina E."/>
            <person name="Aklujkar M."/>
            <person name="Lovley D."/>
            <person name="Richardson P."/>
        </authorList>
    </citation>
    <scope>NUCLEOTIDE SEQUENCE [LARGE SCALE GENOMIC DNA]</scope>
    <source>
        <strain evidence="1 2">Rf4</strain>
    </source>
</reference>
<evidence type="ECO:0000313" key="2">
    <source>
        <dbReference type="Proteomes" id="UP000006695"/>
    </source>
</evidence>
<accession>A5GES9</accession>
<proteinExistence type="predicted"/>
<gene>
    <name evidence="1" type="ordered locus">Gura_1741</name>
</gene>
<dbReference type="EMBL" id="CP000698">
    <property type="protein sequence ID" value="ABQ25934.1"/>
    <property type="molecule type" value="Genomic_DNA"/>
</dbReference>
<sequence>MSQMATPTQPITQIPSTAVPTDLQNIGAMLNNMGTVLNKGANMTIADLTPFFVADPGFGINGGMTAFQVMTLLQLSVPTLIAQGTITQMSNVTFVGNSPVGGYKISFFVRFSDGSMTMSNMTFSDEMVVAKNASNAWQFKGNGHRSLLFNNMLTQQWQITATTSQTEAGLIFDMMDVENAFKSAVATGPGLPSPGGVMFIKEPGNPILFVMSASNNSLPTMESTFFTMPDATISSLPDNAPVIFSFYSSLPPRNNPMEQRTMIYPKRCLTRAEAAGTSGVFPIVTPAGNLNTHSFSTMMNNMMGGMMGGMMSMNFTYTTPTALPFAMMTADFNISSSTFSNEAIQTLPLNRTSMTMRMQGPTTAPTTGTGTLNITATDIFGRNVGTAWMFQ</sequence>
<evidence type="ECO:0000313" key="1">
    <source>
        <dbReference type="EMBL" id="ABQ25934.1"/>
    </source>
</evidence>
<organism evidence="1 2">
    <name type="scientific">Geotalea uraniireducens (strain Rf4)</name>
    <name type="common">Geobacter uraniireducens</name>
    <dbReference type="NCBI Taxonomy" id="351605"/>
    <lineage>
        <taxon>Bacteria</taxon>
        <taxon>Pseudomonadati</taxon>
        <taxon>Thermodesulfobacteriota</taxon>
        <taxon>Desulfuromonadia</taxon>
        <taxon>Geobacterales</taxon>
        <taxon>Geobacteraceae</taxon>
        <taxon>Geotalea</taxon>
    </lineage>
</organism>
<name>A5GES9_GEOUR</name>